<dbReference type="PANTHER" id="PTHR43861">
    <property type="entry name" value="TRANS-ACONITATE 2-METHYLTRANSFERASE-RELATED"/>
    <property type="match status" value="1"/>
</dbReference>
<reference evidence="2" key="1">
    <citation type="journal article" date="2015" name="Nature">
        <title>Complex archaea that bridge the gap between prokaryotes and eukaryotes.</title>
        <authorList>
            <person name="Spang A."/>
            <person name="Saw J.H."/>
            <person name="Jorgensen S.L."/>
            <person name="Zaremba-Niedzwiedzka K."/>
            <person name="Martijn J."/>
            <person name="Lind A.E."/>
            <person name="van Eijk R."/>
            <person name="Schleper C."/>
            <person name="Guy L."/>
            <person name="Ettema T.J."/>
        </authorList>
    </citation>
    <scope>NUCLEOTIDE SEQUENCE</scope>
</reference>
<dbReference type="Pfam" id="PF08241">
    <property type="entry name" value="Methyltransf_11"/>
    <property type="match status" value="1"/>
</dbReference>
<organism evidence="2">
    <name type="scientific">marine sediment metagenome</name>
    <dbReference type="NCBI Taxonomy" id="412755"/>
    <lineage>
        <taxon>unclassified sequences</taxon>
        <taxon>metagenomes</taxon>
        <taxon>ecological metagenomes</taxon>
    </lineage>
</organism>
<dbReference type="AlphaFoldDB" id="A0A0F9RHV2"/>
<dbReference type="SUPFAM" id="SSF53335">
    <property type="entry name" value="S-adenosyl-L-methionine-dependent methyltransferases"/>
    <property type="match status" value="1"/>
</dbReference>
<sequence length="253" mass="30376">MIKIEKYRKKKHKISRKDVKILDYGCGKGESVTWFKERGYNNTYGVDINPIVIRNGLTLLSEKGYSRKSLELLDKNGKTSFPENYFDFVFSNQVFEHIEDINKVINEIFRITKENGEGFHLFPAKWGPLEGHLFMPFIHWLPKNHFRKFLIFFFVSIGLEPRYPRWKETINENKKKRTEIYYNYSVNKTFYRDSSELEGVFRKFNFHVSLYLFKKNINIRELIRRFVLSNNVLLTQAKKSSNSSMRYFDEVKK</sequence>
<dbReference type="InterPro" id="IPR029063">
    <property type="entry name" value="SAM-dependent_MTases_sf"/>
</dbReference>
<feature type="domain" description="Methyltransferase type 11" evidence="1">
    <location>
        <begin position="22"/>
        <end position="116"/>
    </location>
</feature>
<evidence type="ECO:0000313" key="2">
    <source>
        <dbReference type="EMBL" id="KKN16848.1"/>
    </source>
</evidence>
<comment type="caution">
    <text evidence="2">The sequence shown here is derived from an EMBL/GenBank/DDBJ whole genome shotgun (WGS) entry which is preliminary data.</text>
</comment>
<protein>
    <recommendedName>
        <fullName evidence="1">Methyltransferase type 11 domain-containing protein</fullName>
    </recommendedName>
</protein>
<dbReference type="InterPro" id="IPR013216">
    <property type="entry name" value="Methyltransf_11"/>
</dbReference>
<dbReference type="EMBL" id="LAZR01003576">
    <property type="protein sequence ID" value="KKN16848.1"/>
    <property type="molecule type" value="Genomic_DNA"/>
</dbReference>
<gene>
    <name evidence="2" type="ORF">LCGC14_0971830</name>
</gene>
<evidence type="ECO:0000259" key="1">
    <source>
        <dbReference type="Pfam" id="PF08241"/>
    </source>
</evidence>
<accession>A0A0F9RHV2</accession>
<dbReference type="GO" id="GO:0008757">
    <property type="term" value="F:S-adenosylmethionine-dependent methyltransferase activity"/>
    <property type="evidence" value="ECO:0007669"/>
    <property type="project" value="InterPro"/>
</dbReference>
<proteinExistence type="predicted"/>
<name>A0A0F9RHV2_9ZZZZ</name>
<dbReference type="CDD" id="cd02440">
    <property type="entry name" value="AdoMet_MTases"/>
    <property type="match status" value="1"/>
</dbReference>
<dbReference type="Gene3D" id="3.40.50.150">
    <property type="entry name" value="Vaccinia Virus protein VP39"/>
    <property type="match status" value="1"/>
</dbReference>